<evidence type="ECO:0000313" key="3">
    <source>
        <dbReference type="Proteomes" id="UP000548632"/>
    </source>
</evidence>
<dbReference type="InterPro" id="IPR035069">
    <property type="entry name" value="TTHA1013/TTHA0281-like"/>
</dbReference>
<protein>
    <submittedName>
        <fullName evidence="2">DUF1902 domain-containing protein</fullName>
    </submittedName>
</protein>
<dbReference type="InterPro" id="IPR015066">
    <property type="entry name" value="DUF1902"/>
</dbReference>
<dbReference type="SUPFAM" id="SSF143100">
    <property type="entry name" value="TTHA1013/TTHA0281-like"/>
    <property type="match status" value="1"/>
</dbReference>
<evidence type="ECO:0000313" key="2">
    <source>
        <dbReference type="EMBL" id="MBB1126321.1"/>
    </source>
</evidence>
<sequence length="68" mass="7507">MYYEICIEWDAEAQVWYIEDSTVPGLVGEAATLDAMMLLLKTRVPEMLAENGCPTDGSIPLRTTQLAA</sequence>
<keyword evidence="3" id="KW-1185">Reference proteome</keyword>
<dbReference type="Proteomes" id="UP000548632">
    <property type="component" value="Unassembled WGS sequence"/>
</dbReference>
<proteinExistence type="predicted"/>
<evidence type="ECO:0000259" key="1">
    <source>
        <dbReference type="Pfam" id="PF08972"/>
    </source>
</evidence>
<dbReference type="Gene3D" id="3.30.2390.10">
    <property type="entry name" value="TTHA1013-like"/>
    <property type="match status" value="1"/>
</dbReference>
<gene>
    <name evidence="2" type="ORF">HUK38_08755</name>
</gene>
<dbReference type="Pfam" id="PF08972">
    <property type="entry name" value="DUF1902"/>
    <property type="match status" value="1"/>
</dbReference>
<dbReference type="EMBL" id="JABVCQ010000016">
    <property type="protein sequence ID" value="MBB1126321.1"/>
    <property type="molecule type" value="Genomic_DNA"/>
</dbReference>
<dbReference type="AlphaFoldDB" id="A0A839HCC7"/>
<name>A0A839HCC7_9GAMM</name>
<dbReference type="RefSeq" id="WP_182583944.1">
    <property type="nucleotide sequence ID" value="NZ_JABVCQ010000016.1"/>
</dbReference>
<reference evidence="2 3" key="1">
    <citation type="journal article" date="2020" name="Arch. Microbiol.">
        <title>The genome sequence of the giant phototrophic gammaproteobacterium Thiospirillum jenense gives insight into its physiological properties and phylogenetic relationships.</title>
        <authorList>
            <person name="Imhoff J.F."/>
            <person name="Meyer T.E."/>
            <person name="Kyndt J.A."/>
        </authorList>
    </citation>
    <scope>NUCLEOTIDE SEQUENCE [LARGE SCALE GENOMIC DNA]</scope>
    <source>
        <strain evidence="2 3">DSM 216</strain>
    </source>
</reference>
<accession>A0A839HCC7</accession>
<organism evidence="2 3">
    <name type="scientific">Thiospirillum jenense</name>
    <dbReference type="NCBI Taxonomy" id="1653858"/>
    <lineage>
        <taxon>Bacteria</taxon>
        <taxon>Pseudomonadati</taxon>
        <taxon>Pseudomonadota</taxon>
        <taxon>Gammaproteobacteria</taxon>
        <taxon>Chromatiales</taxon>
        <taxon>Chromatiaceae</taxon>
        <taxon>Thiospirillum</taxon>
    </lineage>
</organism>
<feature type="domain" description="DUF1902" evidence="1">
    <location>
        <begin position="3"/>
        <end position="62"/>
    </location>
</feature>
<comment type="caution">
    <text evidence="2">The sequence shown here is derived from an EMBL/GenBank/DDBJ whole genome shotgun (WGS) entry which is preliminary data.</text>
</comment>